<dbReference type="OrthoDB" id="293175at2759"/>
<feature type="domain" description="Peptidase A1" evidence="2">
    <location>
        <begin position="1"/>
        <end position="315"/>
    </location>
</feature>
<dbReference type="PANTHER" id="PTHR47966">
    <property type="entry name" value="BETA-SITE APP-CLEAVING ENZYME, ISOFORM A-RELATED"/>
    <property type="match status" value="1"/>
</dbReference>
<evidence type="ECO:0000259" key="2">
    <source>
        <dbReference type="PROSITE" id="PS51767"/>
    </source>
</evidence>
<dbReference type="PANTHER" id="PTHR47966:SF45">
    <property type="entry name" value="PEPTIDASE A1 DOMAIN-CONTAINING PROTEIN"/>
    <property type="match status" value="1"/>
</dbReference>
<evidence type="ECO:0000313" key="5">
    <source>
        <dbReference type="WBParaSite" id="TCLT_0000043201-mRNA-1"/>
    </source>
</evidence>
<keyword evidence="4" id="KW-1185">Reference proteome</keyword>
<dbReference type="InterPro" id="IPR034164">
    <property type="entry name" value="Pepsin-like_dom"/>
</dbReference>
<name>A0A0N5CK50_THECL</name>
<accession>A0A0N5CK50</accession>
<reference evidence="5" key="1">
    <citation type="submission" date="2017-02" db="UniProtKB">
        <authorList>
            <consortium name="WormBaseParasite"/>
        </authorList>
    </citation>
    <scope>IDENTIFICATION</scope>
</reference>
<dbReference type="GO" id="GO:0006508">
    <property type="term" value="P:proteolysis"/>
    <property type="evidence" value="ECO:0007669"/>
    <property type="project" value="InterPro"/>
</dbReference>
<dbReference type="WBParaSite" id="TCLT_0000043201-mRNA-1">
    <property type="protein sequence ID" value="TCLT_0000043201-mRNA-1"/>
    <property type="gene ID" value="TCLT_0000043201"/>
</dbReference>
<dbReference type="InterPro" id="IPR033121">
    <property type="entry name" value="PEPTIDASE_A1"/>
</dbReference>
<dbReference type="STRING" id="103827.A0A0N5CK50"/>
<dbReference type="AlphaFoldDB" id="A0A0N5CK50"/>
<reference evidence="3 4" key="2">
    <citation type="submission" date="2018-11" db="EMBL/GenBank/DDBJ databases">
        <authorList>
            <consortium name="Pathogen Informatics"/>
        </authorList>
    </citation>
    <scope>NUCLEOTIDE SEQUENCE [LARGE SCALE GENOMIC DNA]</scope>
</reference>
<proteinExistence type="inferred from homology"/>
<sequence length="328" mass="37449">MEIGIGTPAKNFTVLLDTVSSLFWVDTIFTRQPHQFFANILANSSILSSLPSPLDICRLRSSRYYGMQITAMQYKDCITIEQATGQELILPRAPFCLATSVIWNDREDYQGVNGILGLSYLSLLDRNLITKAIYDGRLNQIITVALPKYELMGNGILTIGAIDETLCNSENYNPEFILPTTQKRYEFRYLMISLGNAKFSSVFRTIAYPHIRKPYIAVPHEFMQKIVQNYNAQKNETTGKYMVDCEQPFAPFKLFTARNTFVLDTKYFIIEHEGGNCELAFRTRQGVGNPVVLGIPFLQQYCTVLEPRHKRISFLPIKMNDSEDLIVM</sequence>
<dbReference type="PRINTS" id="PR00792">
    <property type="entry name" value="PEPSIN"/>
</dbReference>
<evidence type="ECO:0000256" key="1">
    <source>
        <dbReference type="ARBA" id="ARBA00007447"/>
    </source>
</evidence>
<dbReference type="Proteomes" id="UP000276776">
    <property type="component" value="Unassembled WGS sequence"/>
</dbReference>
<evidence type="ECO:0000313" key="4">
    <source>
        <dbReference type="Proteomes" id="UP000276776"/>
    </source>
</evidence>
<comment type="similarity">
    <text evidence="1">Belongs to the peptidase A1 family.</text>
</comment>
<dbReference type="InterPro" id="IPR001461">
    <property type="entry name" value="Aspartic_peptidase_A1"/>
</dbReference>
<protein>
    <submittedName>
        <fullName evidence="5">Peptidase A1 domain-containing protein</fullName>
    </submittedName>
</protein>
<dbReference type="EMBL" id="UYYF01000030">
    <property type="protein sequence ID" value="VDM95400.1"/>
    <property type="molecule type" value="Genomic_DNA"/>
</dbReference>
<evidence type="ECO:0000313" key="3">
    <source>
        <dbReference type="EMBL" id="VDM95400.1"/>
    </source>
</evidence>
<dbReference type="SUPFAM" id="SSF50630">
    <property type="entry name" value="Acid proteases"/>
    <property type="match status" value="1"/>
</dbReference>
<dbReference type="Gene3D" id="2.40.70.10">
    <property type="entry name" value="Acid Proteases"/>
    <property type="match status" value="2"/>
</dbReference>
<dbReference type="Pfam" id="PF00026">
    <property type="entry name" value="Asp"/>
    <property type="match status" value="1"/>
</dbReference>
<dbReference type="CDD" id="cd05471">
    <property type="entry name" value="pepsin_like"/>
    <property type="match status" value="1"/>
</dbReference>
<gene>
    <name evidence="3" type="ORF">TCLT_LOCUS433</name>
</gene>
<dbReference type="GO" id="GO:0005764">
    <property type="term" value="C:lysosome"/>
    <property type="evidence" value="ECO:0007669"/>
    <property type="project" value="TreeGrafter"/>
</dbReference>
<dbReference type="PROSITE" id="PS51767">
    <property type="entry name" value="PEPTIDASE_A1"/>
    <property type="match status" value="1"/>
</dbReference>
<organism evidence="5">
    <name type="scientific">Thelazia callipaeda</name>
    <name type="common">Oriental eyeworm</name>
    <name type="synonym">Parasitic nematode</name>
    <dbReference type="NCBI Taxonomy" id="103827"/>
    <lineage>
        <taxon>Eukaryota</taxon>
        <taxon>Metazoa</taxon>
        <taxon>Ecdysozoa</taxon>
        <taxon>Nematoda</taxon>
        <taxon>Chromadorea</taxon>
        <taxon>Rhabditida</taxon>
        <taxon>Spirurina</taxon>
        <taxon>Spiruromorpha</taxon>
        <taxon>Thelazioidea</taxon>
        <taxon>Thelaziidae</taxon>
        <taxon>Thelazia</taxon>
    </lineage>
</organism>
<dbReference type="GO" id="GO:0004190">
    <property type="term" value="F:aspartic-type endopeptidase activity"/>
    <property type="evidence" value="ECO:0007669"/>
    <property type="project" value="InterPro"/>
</dbReference>
<dbReference type="InterPro" id="IPR021109">
    <property type="entry name" value="Peptidase_aspartic_dom_sf"/>
</dbReference>